<evidence type="ECO:0000313" key="3">
    <source>
        <dbReference type="Proteomes" id="UP001218218"/>
    </source>
</evidence>
<evidence type="ECO:0000313" key="2">
    <source>
        <dbReference type="EMBL" id="KAJ7348940.1"/>
    </source>
</evidence>
<sequence length="413" mass="45282">MPPECHRSITVSHRNGVSTAVSQRQGAVYSTSPNIDTGTVVSMRIHELSTRSAHPRAQESVITVPTVAFALDFEMDICGPKVSILITLPTTTSIPLPHFCRQTSYYWPTSQEHLNCGPQDQSEDTGPEIGDGCQYQIQRVDNNPKDDTTRASQPLHSSFADSLVALSIVRIEQDGLEVQTMCLTILRRGLLQQLPSTENRDEEPTIICGPPHRSARLQSIHTEENSSSKQNQNDRNAEPTTGQFVFMPPSELDSVDEGFGEQAHSRLGAINFECGYPHGHPVVYCSLTCSLHRSHDSGSQWDGGGICQDSPAGRRRPCIIRGNQKALYDTSGFPDGSWALDLGQRGGVGAPLVPAPNLPAAAGRFNWRAQIGEVNGRPGFRHQRESQIYCMQFVGCPMDYIAPKCEDTSQLDS</sequence>
<reference evidence="2" key="1">
    <citation type="submission" date="2023-03" db="EMBL/GenBank/DDBJ databases">
        <title>Massive genome expansion in bonnet fungi (Mycena s.s.) driven by repeated elements and novel gene families across ecological guilds.</title>
        <authorList>
            <consortium name="Lawrence Berkeley National Laboratory"/>
            <person name="Harder C.B."/>
            <person name="Miyauchi S."/>
            <person name="Viragh M."/>
            <person name="Kuo A."/>
            <person name="Thoen E."/>
            <person name="Andreopoulos B."/>
            <person name="Lu D."/>
            <person name="Skrede I."/>
            <person name="Drula E."/>
            <person name="Henrissat B."/>
            <person name="Morin E."/>
            <person name="Kohler A."/>
            <person name="Barry K."/>
            <person name="LaButti K."/>
            <person name="Morin E."/>
            <person name="Salamov A."/>
            <person name="Lipzen A."/>
            <person name="Mereny Z."/>
            <person name="Hegedus B."/>
            <person name="Baldrian P."/>
            <person name="Stursova M."/>
            <person name="Weitz H."/>
            <person name="Taylor A."/>
            <person name="Grigoriev I.V."/>
            <person name="Nagy L.G."/>
            <person name="Martin F."/>
            <person name="Kauserud H."/>
        </authorList>
    </citation>
    <scope>NUCLEOTIDE SEQUENCE</scope>
    <source>
        <strain evidence="2">CBHHK002</strain>
    </source>
</reference>
<dbReference type="AlphaFoldDB" id="A0AAD7ES64"/>
<keyword evidence="3" id="KW-1185">Reference proteome</keyword>
<dbReference type="Proteomes" id="UP001218218">
    <property type="component" value="Unassembled WGS sequence"/>
</dbReference>
<evidence type="ECO:0000256" key="1">
    <source>
        <dbReference type="SAM" id="MobiDB-lite"/>
    </source>
</evidence>
<dbReference type="EMBL" id="JARIHO010000016">
    <property type="protein sequence ID" value="KAJ7348940.1"/>
    <property type="molecule type" value="Genomic_DNA"/>
</dbReference>
<gene>
    <name evidence="2" type="ORF">DFH08DRAFT_807531</name>
</gene>
<feature type="region of interest" description="Disordered" evidence="1">
    <location>
        <begin position="221"/>
        <end position="242"/>
    </location>
</feature>
<comment type="caution">
    <text evidence="2">The sequence shown here is derived from an EMBL/GenBank/DDBJ whole genome shotgun (WGS) entry which is preliminary data.</text>
</comment>
<accession>A0AAD7ES64</accession>
<protein>
    <submittedName>
        <fullName evidence="2">Uncharacterized protein</fullName>
    </submittedName>
</protein>
<proteinExistence type="predicted"/>
<organism evidence="2 3">
    <name type="scientific">Mycena albidolilacea</name>
    <dbReference type="NCBI Taxonomy" id="1033008"/>
    <lineage>
        <taxon>Eukaryota</taxon>
        <taxon>Fungi</taxon>
        <taxon>Dikarya</taxon>
        <taxon>Basidiomycota</taxon>
        <taxon>Agaricomycotina</taxon>
        <taxon>Agaricomycetes</taxon>
        <taxon>Agaricomycetidae</taxon>
        <taxon>Agaricales</taxon>
        <taxon>Marasmiineae</taxon>
        <taxon>Mycenaceae</taxon>
        <taxon>Mycena</taxon>
    </lineage>
</organism>
<name>A0AAD7ES64_9AGAR</name>
<feature type="compositionally biased region" description="Polar residues" evidence="1">
    <location>
        <begin position="227"/>
        <end position="242"/>
    </location>
</feature>